<keyword evidence="1" id="KW-1185">Reference proteome</keyword>
<proteinExistence type="predicted"/>
<accession>A0A914DWT9</accession>
<reference evidence="2" key="1">
    <citation type="submission" date="2022-11" db="UniProtKB">
        <authorList>
            <consortium name="WormBaseParasite"/>
        </authorList>
    </citation>
    <scope>IDENTIFICATION</scope>
</reference>
<dbReference type="WBParaSite" id="ACRNAN_scaffold4570.g20386.t1">
    <property type="protein sequence ID" value="ACRNAN_scaffold4570.g20386.t1"/>
    <property type="gene ID" value="ACRNAN_scaffold4570.g20386"/>
</dbReference>
<organism evidence="1 2">
    <name type="scientific">Acrobeloides nanus</name>
    <dbReference type="NCBI Taxonomy" id="290746"/>
    <lineage>
        <taxon>Eukaryota</taxon>
        <taxon>Metazoa</taxon>
        <taxon>Ecdysozoa</taxon>
        <taxon>Nematoda</taxon>
        <taxon>Chromadorea</taxon>
        <taxon>Rhabditida</taxon>
        <taxon>Tylenchina</taxon>
        <taxon>Cephalobomorpha</taxon>
        <taxon>Cephaloboidea</taxon>
        <taxon>Cephalobidae</taxon>
        <taxon>Acrobeloides</taxon>
    </lineage>
</organism>
<dbReference type="Proteomes" id="UP000887540">
    <property type="component" value="Unplaced"/>
</dbReference>
<dbReference type="AlphaFoldDB" id="A0A914DWT9"/>
<sequence length="137" mass="15171">MKVNVLTCLNVTAAAKAYNCVLGTQLLPECVAETCQPEINALNEAMEKRAQQGEHVIPGKPFCSLESCSHVCMRKILPMACGEESFPLYTSINDLANVVQALTMFETKPQSENGILCIDRPILETAEEEMENYEDEK</sequence>
<evidence type="ECO:0000313" key="2">
    <source>
        <dbReference type="WBParaSite" id="ACRNAN_scaffold4570.g20386.t1"/>
    </source>
</evidence>
<name>A0A914DWT9_9BILA</name>
<evidence type="ECO:0000313" key="1">
    <source>
        <dbReference type="Proteomes" id="UP000887540"/>
    </source>
</evidence>
<protein>
    <submittedName>
        <fullName evidence="2">Uncharacterized protein</fullName>
    </submittedName>
</protein>